<organism evidence="2 3">
    <name type="scientific">Mycena maculata</name>
    <dbReference type="NCBI Taxonomy" id="230809"/>
    <lineage>
        <taxon>Eukaryota</taxon>
        <taxon>Fungi</taxon>
        <taxon>Dikarya</taxon>
        <taxon>Basidiomycota</taxon>
        <taxon>Agaricomycotina</taxon>
        <taxon>Agaricomycetes</taxon>
        <taxon>Agaricomycetidae</taxon>
        <taxon>Agaricales</taxon>
        <taxon>Marasmiineae</taxon>
        <taxon>Mycenaceae</taxon>
        <taxon>Mycena</taxon>
    </lineage>
</organism>
<evidence type="ECO:0000256" key="1">
    <source>
        <dbReference type="SAM" id="MobiDB-lite"/>
    </source>
</evidence>
<name>A0AAD7MTM2_9AGAR</name>
<proteinExistence type="predicted"/>
<dbReference type="AlphaFoldDB" id="A0AAD7MTM2"/>
<dbReference type="EMBL" id="JARJLG010000183">
    <property type="protein sequence ID" value="KAJ7731442.1"/>
    <property type="molecule type" value="Genomic_DNA"/>
</dbReference>
<protein>
    <submittedName>
        <fullName evidence="2">Uncharacterized protein</fullName>
    </submittedName>
</protein>
<dbReference type="Proteomes" id="UP001215280">
    <property type="component" value="Unassembled WGS sequence"/>
</dbReference>
<gene>
    <name evidence="2" type="ORF">DFH07DRAFT_781266</name>
</gene>
<feature type="region of interest" description="Disordered" evidence="1">
    <location>
        <begin position="133"/>
        <end position="165"/>
    </location>
</feature>
<comment type="caution">
    <text evidence="2">The sequence shown here is derived from an EMBL/GenBank/DDBJ whole genome shotgun (WGS) entry which is preliminary data.</text>
</comment>
<evidence type="ECO:0000313" key="2">
    <source>
        <dbReference type="EMBL" id="KAJ7731442.1"/>
    </source>
</evidence>
<sequence>MPWAQWAIDWVERIAPRLAQGDHSAGDYVGLWLPYFLRGRGNSYLTDLSPGLPTSKPLSLPSSCSPGLPVKASSLPIQSPDDGDDDDFYFTLELAVIGYAAVPTLGSTGGTVLVNPGQAQGLVRWNRIDRDSEAQHPVRRSIPSGDTDPGTSHLQAGEGSEPLNGRMVPLDPPGIWYLHAFKGAYTLLARTSAMDESIEGILDVVDRDDSGPVTQPDDNGVLHQTYRYLPIPHLLPGWHILHLWSTKELDAGVP</sequence>
<keyword evidence="3" id="KW-1185">Reference proteome</keyword>
<evidence type="ECO:0000313" key="3">
    <source>
        <dbReference type="Proteomes" id="UP001215280"/>
    </source>
</evidence>
<reference evidence="2" key="1">
    <citation type="submission" date="2023-03" db="EMBL/GenBank/DDBJ databases">
        <title>Massive genome expansion in bonnet fungi (Mycena s.s.) driven by repeated elements and novel gene families across ecological guilds.</title>
        <authorList>
            <consortium name="Lawrence Berkeley National Laboratory"/>
            <person name="Harder C.B."/>
            <person name="Miyauchi S."/>
            <person name="Viragh M."/>
            <person name="Kuo A."/>
            <person name="Thoen E."/>
            <person name="Andreopoulos B."/>
            <person name="Lu D."/>
            <person name="Skrede I."/>
            <person name="Drula E."/>
            <person name="Henrissat B."/>
            <person name="Morin E."/>
            <person name="Kohler A."/>
            <person name="Barry K."/>
            <person name="LaButti K."/>
            <person name="Morin E."/>
            <person name="Salamov A."/>
            <person name="Lipzen A."/>
            <person name="Mereny Z."/>
            <person name="Hegedus B."/>
            <person name="Baldrian P."/>
            <person name="Stursova M."/>
            <person name="Weitz H."/>
            <person name="Taylor A."/>
            <person name="Grigoriev I.V."/>
            <person name="Nagy L.G."/>
            <person name="Martin F."/>
            <person name="Kauserud H."/>
        </authorList>
    </citation>
    <scope>NUCLEOTIDE SEQUENCE</scope>
    <source>
        <strain evidence="2">CBHHK188m</strain>
    </source>
</reference>
<accession>A0AAD7MTM2</accession>